<dbReference type="PANTHER" id="PTHR43861:SF6">
    <property type="entry name" value="METHYLTRANSFERASE TYPE 11"/>
    <property type="match status" value="1"/>
</dbReference>
<gene>
    <name evidence="1" type="ORF">LEP1GSC079_0595</name>
</gene>
<sequence>MKENEIRPKDLLLKYLNLVESDSKKLDKAKFLEIPCPACKSENYTEHIYKNEYNYVLCNECGSLFCNPRPSEEILEEFYRVAESSQFWSDVFFPTVAESRREKLFRPKAERIFKYFKEKKFHPAKICDVGSGYGIFLEEILRFFTGSEVFGIEPSLEMAEISRNKKIDTLNTTAENSVEWSNKFDLVISSEVIEHVFSTSRFINSIFNLVKPGGYCLLTGLGYEGFDILTLQEKSNSVFPPHHLNFMSVHGFEIAFKNAGFSEVEILTPGELDVDIVLNSGYENEFIRVLKERGTDAISEFQFFLKKYQLSSHIWVFAKK</sequence>
<dbReference type="SUPFAM" id="SSF53335">
    <property type="entry name" value="S-adenosyl-L-methionine-dependent methyltransferases"/>
    <property type="match status" value="1"/>
</dbReference>
<dbReference type="GO" id="GO:0005840">
    <property type="term" value="C:ribosome"/>
    <property type="evidence" value="ECO:0007669"/>
    <property type="project" value="UniProtKB-KW"/>
</dbReference>
<dbReference type="Gene3D" id="3.40.50.150">
    <property type="entry name" value="Vaccinia Virus protein VP39"/>
    <property type="match status" value="1"/>
</dbReference>
<accession>A0A0F6IJ38</accession>
<dbReference type="Proteomes" id="UP000012164">
    <property type="component" value="Unassembled WGS sequence"/>
</dbReference>
<dbReference type="Pfam" id="PF13489">
    <property type="entry name" value="Methyltransf_23"/>
    <property type="match status" value="1"/>
</dbReference>
<name>A0A0F6IJ38_LEPIR</name>
<comment type="caution">
    <text evidence="1">The sequence shown here is derived from an EMBL/GenBank/DDBJ whole genome shotgun (WGS) entry which is preliminary data.</text>
</comment>
<keyword evidence="1" id="KW-0689">Ribosomal protein</keyword>
<proteinExistence type="predicted"/>
<evidence type="ECO:0000313" key="1">
    <source>
        <dbReference type="EMBL" id="EMJ38063.1"/>
    </source>
</evidence>
<dbReference type="AlphaFoldDB" id="A0A0F6IJ38"/>
<organism evidence="1 2">
    <name type="scientific">Leptospira interrogans str. FPW1039</name>
    <dbReference type="NCBI Taxonomy" id="1193040"/>
    <lineage>
        <taxon>Bacteria</taxon>
        <taxon>Pseudomonadati</taxon>
        <taxon>Spirochaetota</taxon>
        <taxon>Spirochaetia</taxon>
        <taxon>Leptospirales</taxon>
        <taxon>Leptospiraceae</taxon>
        <taxon>Leptospira</taxon>
    </lineage>
</organism>
<dbReference type="EMBL" id="AKWR02000053">
    <property type="protein sequence ID" value="EMJ38063.1"/>
    <property type="molecule type" value="Genomic_DNA"/>
</dbReference>
<dbReference type="CDD" id="cd02440">
    <property type="entry name" value="AdoMet_MTases"/>
    <property type="match status" value="1"/>
</dbReference>
<dbReference type="PANTHER" id="PTHR43861">
    <property type="entry name" value="TRANS-ACONITATE 2-METHYLTRANSFERASE-RELATED"/>
    <property type="match status" value="1"/>
</dbReference>
<evidence type="ECO:0000313" key="2">
    <source>
        <dbReference type="Proteomes" id="UP000012164"/>
    </source>
</evidence>
<dbReference type="InterPro" id="IPR029063">
    <property type="entry name" value="SAM-dependent_MTases_sf"/>
</dbReference>
<protein>
    <submittedName>
        <fullName evidence="1">Putative ribosomal protein S27</fullName>
    </submittedName>
</protein>
<keyword evidence="1" id="KW-0687">Ribonucleoprotein</keyword>
<reference evidence="1 2" key="1">
    <citation type="submission" date="2013-01" db="EMBL/GenBank/DDBJ databases">
        <authorList>
            <person name="Harkins D.M."/>
            <person name="Durkin A.S."/>
            <person name="Brinkac L.M."/>
            <person name="Haft D.H."/>
            <person name="Selengut J.D."/>
            <person name="Sanka R."/>
            <person name="DePew J."/>
            <person name="Purushe J."/>
            <person name="Peacock S.J."/>
            <person name="Thaipadungpanit J."/>
            <person name="Wuthiekanun V.W."/>
            <person name="Day N.P."/>
            <person name="Vinetz J.M."/>
            <person name="Sutton G.G."/>
            <person name="Nierman W.C."/>
            <person name="Fouts D.E."/>
        </authorList>
    </citation>
    <scope>NUCLEOTIDE SEQUENCE [LARGE SCALE GENOMIC DNA]</scope>
    <source>
        <strain evidence="1 2">FPW1039</strain>
    </source>
</reference>